<reference evidence="1" key="1">
    <citation type="submission" date="2021-06" db="EMBL/GenBank/DDBJ databases">
        <authorList>
            <person name="Kallberg Y."/>
            <person name="Tangrot J."/>
            <person name="Rosling A."/>
        </authorList>
    </citation>
    <scope>NUCLEOTIDE SEQUENCE</scope>
    <source>
        <strain evidence="1">CL356</strain>
    </source>
</reference>
<dbReference type="Proteomes" id="UP000789525">
    <property type="component" value="Unassembled WGS sequence"/>
</dbReference>
<name>A0ACA9KIK3_9GLOM</name>
<gene>
    <name evidence="1" type="ORF">ACOLOM_LOCUS1657</name>
</gene>
<sequence>MSYQPVIDDGDTEELEALASNSGHNLVIPHSRFSLHHILWLNLTTNHSQFDGCAAMLSPKRTRSLYALTPREAAKGIASRIVYSQYYIFLYLALAALSTTTVILSLADGCPGTTFYILEFIVNAAMIAEQFWKSPFNVLDLGLTCLCVITLLVLFFSGCNDLSTERTKHVITPFNLLLYYRSGRSIFARPKPIDLNAPRANRLDIDLSDEEAEIGYGSSHVEFDADLDSTPHIRAPPPPRNTTKTARPPPPGENAWGRA</sequence>
<evidence type="ECO:0000313" key="2">
    <source>
        <dbReference type="Proteomes" id="UP000789525"/>
    </source>
</evidence>
<comment type="caution">
    <text evidence="1">The sequence shown here is derived from an EMBL/GenBank/DDBJ whole genome shotgun (WGS) entry which is preliminary data.</text>
</comment>
<keyword evidence="2" id="KW-1185">Reference proteome</keyword>
<proteinExistence type="predicted"/>
<accession>A0ACA9KIK3</accession>
<protein>
    <submittedName>
        <fullName evidence="1">3668_t:CDS:1</fullName>
    </submittedName>
</protein>
<organism evidence="1 2">
    <name type="scientific">Acaulospora colombiana</name>
    <dbReference type="NCBI Taxonomy" id="27376"/>
    <lineage>
        <taxon>Eukaryota</taxon>
        <taxon>Fungi</taxon>
        <taxon>Fungi incertae sedis</taxon>
        <taxon>Mucoromycota</taxon>
        <taxon>Glomeromycotina</taxon>
        <taxon>Glomeromycetes</taxon>
        <taxon>Diversisporales</taxon>
        <taxon>Acaulosporaceae</taxon>
        <taxon>Acaulospora</taxon>
    </lineage>
</organism>
<dbReference type="EMBL" id="CAJVPT010001988">
    <property type="protein sequence ID" value="CAG8472583.1"/>
    <property type="molecule type" value="Genomic_DNA"/>
</dbReference>
<evidence type="ECO:0000313" key="1">
    <source>
        <dbReference type="EMBL" id="CAG8472583.1"/>
    </source>
</evidence>